<feature type="domain" description="Response regulatory" evidence="5">
    <location>
        <begin position="2"/>
        <end position="119"/>
    </location>
</feature>
<dbReference type="SMART" id="SM00421">
    <property type="entry name" value="HTH_LUXR"/>
    <property type="match status" value="1"/>
</dbReference>
<dbReference type="CDD" id="cd06170">
    <property type="entry name" value="LuxR_C_like"/>
    <property type="match status" value="1"/>
</dbReference>
<feature type="domain" description="HTH luxR-type" evidence="4">
    <location>
        <begin position="144"/>
        <end position="209"/>
    </location>
</feature>
<dbReference type="RefSeq" id="WP_068184931.1">
    <property type="nucleotide sequence ID" value="NZ_JAHBRY010000004.1"/>
</dbReference>
<dbReference type="GO" id="GO:0000160">
    <property type="term" value="P:phosphorelay signal transduction system"/>
    <property type="evidence" value="ECO:0007669"/>
    <property type="project" value="InterPro"/>
</dbReference>
<dbReference type="InterPro" id="IPR011006">
    <property type="entry name" value="CheY-like_superfamily"/>
</dbReference>
<dbReference type="OrthoDB" id="9782896at2"/>
<comment type="caution">
    <text evidence="6">The sequence shown here is derived from an EMBL/GenBank/DDBJ whole genome shotgun (WGS) entry which is preliminary data.</text>
</comment>
<dbReference type="AlphaFoldDB" id="A0A2V3TTW1"/>
<dbReference type="PROSITE" id="PS50043">
    <property type="entry name" value="HTH_LUXR_2"/>
    <property type="match status" value="1"/>
</dbReference>
<dbReference type="SUPFAM" id="SSF52172">
    <property type="entry name" value="CheY-like"/>
    <property type="match status" value="1"/>
</dbReference>
<evidence type="ECO:0000256" key="2">
    <source>
        <dbReference type="ARBA" id="ARBA00023125"/>
    </source>
</evidence>
<dbReference type="GO" id="GO:0006355">
    <property type="term" value="P:regulation of DNA-templated transcription"/>
    <property type="evidence" value="ECO:0007669"/>
    <property type="project" value="InterPro"/>
</dbReference>
<keyword evidence="1 3" id="KW-0597">Phosphoprotein</keyword>
<dbReference type="CDD" id="cd17535">
    <property type="entry name" value="REC_NarL-like"/>
    <property type="match status" value="1"/>
</dbReference>
<reference evidence="6 7" key="1">
    <citation type="submission" date="2018-05" db="EMBL/GenBank/DDBJ databases">
        <title>Genomic Encyclopedia of Type Strains, Phase IV (KMG-IV): sequencing the most valuable type-strain genomes for metagenomic binning, comparative biology and taxonomic classification.</title>
        <authorList>
            <person name="Goeker M."/>
        </authorList>
    </citation>
    <scope>NUCLEOTIDE SEQUENCE [LARGE SCALE GENOMIC DNA]</scope>
    <source>
        <strain evidence="6 7">DSM 6462</strain>
    </source>
</reference>
<dbReference type="PANTHER" id="PTHR45566:SF1">
    <property type="entry name" value="HTH-TYPE TRANSCRIPTIONAL REGULATOR YHJB-RELATED"/>
    <property type="match status" value="1"/>
</dbReference>
<dbReference type="Pfam" id="PF00196">
    <property type="entry name" value="GerE"/>
    <property type="match status" value="1"/>
</dbReference>
<name>A0A2V3TTW1_9HYPH</name>
<dbReference type="InterPro" id="IPR016032">
    <property type="entry name" value="Sig_transdc_resp-reg_C-effctor"/>
</dbReference>
<dbReference type="Pfam" id="PF00072">
    <property type="entry name" value="Response_reg"/>
    <property type="match status" value="1"/>
</dbReference>
<gene>
    <name evidence="6" type="ORF">C7450_12172</name>
</gene>
<organism evidence="6 7">
    <name type="scientific">Chelatococcus asaccharovorans</name>
    <dbReference type="NCBI Taxonomy" id="28210"/>
    <lineage>
        <taxon>Bacteria</taxon>
        <taxon>Pseudomonadati</taxon>
        <taxon>Pseudomonadota</taxon>
        <taxon>Alphaproteobacteria</taxon>
        <taxon>Hyphomicrobiales</taxon>
        <taxon>Chelatococcaceae</taxon>
        <taxon>Chelatococcus</taxon>
    </lineage>
</organism>
<dbReference type="GO" id="GO:0003677">
    <property type="term" value="F:DNA binding"/>
    <property type="evidence" value="ECO:0007669"/>
    <property type="project" value="UniProtKB-KW"/>
</dbReference>
<dbReference type="Proteomes" id="UP000248021">
    <property type="component" value="Unassembled WGS sequence"/>
</dbReference>
<dbReference type="InterPro" id="IPR058245">
    <property type="entry name" value="NreC/VraR/RcsB-like_REC"/>
</dbReference>
<evidence type="ECO:0000256" key="3">
    <source>
        <dbReference type="PROSITE-ProRule" id="PRU00169"/>
    </source>
</evidence>
<dbReference type="PROSITE" id="PS50110">
    <property type="entry name" value="RESPONSE_REGULATORY"/>
    <property type="match status" value="1"/>
</dbReference>
<sequence length="211" mass="22424">MKFLIVDDHPVLREGIAALLRQAGSDVDIIQAGDAAEGLRLAEAHADFDAVILDMMLPGMDGVTALGKFGLVRPELPVIVLSSSEDPADARRALAHGALGYVPKSASQHTLLAAIRLVMNGEVYVPPLILSALTATQPMSPGHQTIAGVILSDRQLEVLRRLSMGQPNKIIAYELNLSEKTVKAHVTAIFRMLNAVNRTQAAAAARQAGLV</sequence>
<evidence type="ECO:0000313" key="6">
    <source>
        <dbReference type="EMBL" id="PXW51181.1"/>
    </source>
</evidence>
<protein>
    <submittedName>
        <fullName evidence="6">LuxR family two component transcriptional regulator</fullName>
    </submittedName>
</protein>
<evidence type="ECO:0000313" key="7">
    <source>
        <dbReference type="Proteomes" id="UP000248021"/>
    </source>
</evidence>
<dbReference type="PANTHER" id="PTHR45566">
    <property type="entry name" value="HTH-TYPE TRANSCRIPTIONAL REGULATOR YHJB-RELATED"/>
    <property type="match status" value="1"/>
</dbReference>
<accession>A0A2V3TTW1</accession>
<dbReference type="InterPro" id="IPR000792">
    <property type="entry name" value="Tscrpt_reg_LuxR_C"/>
</dbReference>
<dbReference type="SMART" id="SM00448">
    <property type="entry name" value="REC"/>
    <property type="match status" value="1"/>
</dbReference>
<evidence type="ECO:0000259" key="4">
    <source>
        <dbReference type="PROSITE" id="PS50043"/>
    </source>
</evidence>
<dbReference type="EMBL" id="QJJK01000021">
    <property type="protein sequence ID" value="PXW51181.1"/>
    <property type="molecule type" value="Genomic_DNA"/>
</dbReference>
<proteinExistence type="predicted"/>
<feature type="modified residue" description="4-aspartylphosphate" evidence="3">
    <location>
        <position position="54"/>
    </location>
</feature>
<dbReference type="Gene3D" id="3.40.50.2300">
    <property type="match status" value="1"/>
</dbReference>
<dbReference type="SUPFAM" id="SSF46894">
    <property type="entry name" value="C-terminal effector domain of the bipartite response regulators"/>
    <property type="match status" value="1"/>
</dbReference>
<keyword evidence="2" id="KW-0238">DNA-binding</keyword>
<evidence type="ECO:0000259" key="5">
    <source>
        <dbReference type="PROSITE" id="PS50110"/>
    </source>
</evidence>
<dbReference type="PRINTS" id="PR00038">
    <property type="entry name" value="HTHLUXR"/>
</dbReference>
<keyword evidence="7" id="KW-1185">Reference proteome</keyword>
<dbReference type="InterPro" id="IPR051015">
    <property type="entry name" value="EvgA-like"/>
</dbReference>
<evidence type="ECO:0000256" key="1">
    <source>
        <dbReference type="ARBA" id="ARBA00022553"/>
    </source>
</evidence>
<dbReference type="InterPro" id="IPR001789">
    <property type="entry name" value="Sig_transdc_resp-reg_receiver"/>
</dbReference>